<dbReference type="CDD" id="cd16830">
    <property type="entry name" value="HemS-like_N"/>
    <property type="match status" value="1"/>
</dbReference>
<comment type="caution">
    <text evidence="2">The sequence shown here is derived from an EMBL/GenBank/DDBJ whole genome shotgun (WGS) entry which is preliminary data.</text>
</comment>
<dbReference type="EMBL" id="JAAABJ010000598">
    <property type="protein sequence ID" value="NAW51699.1"/>
    <property type="molecule type" value="Genomic_DNA"/>
</dbReference>
<dbReference type="InterPro" id="IPR053733">
    <property type="entry name" value="Heme_Transport_Util_sf"/>
</dbReference>
<keyword evidence="3" id="KW-1185">Reference proteome</keyword>
<evidence type="ECO:0000259" key="1">
    <source>
        <dbReference type="Pfam" id="PF05171"/>
    </source>
</evidence>
<evidence type="ECO:0000313" key="3">
    <source>
        <dbReference type="Proteomes" id="UP000553459"/>
    </source>
</evidence>
<dbReference type="SUPFAM" id="SSF144064">
    <property type="entry name" value="Heme iron utilization protein-like"/>
    <property type="match status" value="1"/>
</dbReference>
<organism evidence="2 3">
    <name type="scientific">Elizabethkingia argenteiflava</name>
    <dbReference type="NCBI Taxonomy" id="2681556"/>
    <lineage>
        <taxon>Bacteria</taxon>
        <taxon>Pseudomonadati</taxon>
        <taxon>Bacteroidota</taxon>
        <taxon>Flavobacteriia</taxon>
        <taxon>Flavobacteriales</taxon>
        <taxon>Weeksellaceae</taxon>
        <taxon>Elizabethkingia</taxon>
    </lineage>
</organism>
<dbReference type="Pfam" id="PF05171">
    <property type="entry name" value="HemS"/>
    <property type="match status" value="1"/>
</dbReference>
<name>A0A845PTZ4_9FLAO</name>
<dbReference type="RefSeq" id="WP_166519968.1">
    <property type="nucleotide sequence ID" value="NZ_JAAABJ010000598.1"/>
</dbReference>
<gene>
    <name evidence="2" type="ORF">GNY06_10040</name>
</gene>
<evidence type="ECO:0000313" key="2">
    <source>
        <dbReference type="EMBL" id="NAW51699.1"/>
    </source>
</evidence>
<dbReference type="Proteomes" id="UP000553459">
    <property type="component" value="Unassembled WGS sequence"/>
</dbReference>
<dbReference type="Pfam" id="PF06228">
    <property type="entry name" value="ChuX_HutX"/>
    <property type="match status" value="1"/>
</dbReference>
<dbReference type="GO" id="GO:0006826">
    <property type="term" value="P:iron ion transport"/>
    <property type="evidence" value="ECO:0007669"/>
    <property type="project" value="InterPro"/>
</dbReference>
<dbReference type="InterPro" id="IPR007845">
    <property type="entry name" value="HemS/ChuX_dom"/>
</dbReference>
<sequence>MNTYNTLKGNLKEKWNQLKLEQPHIKIRDAAQRLEVSEADLLITKIGEGITVLKPHFKEILLEIESLGKLMALTRNEECVHEKKGIYLNGDFSNPHAQLFVGEDIDLRIFLTAWKYAFAVEEGQRKSLQFFGKDGGALHKIYTTKNTDYEAFDRLVQKYKDDYQDQEFIFEPFVAKLKQKPDEEIDVEEFRKAWLKLKDTHDFFMMTKKFGVTRNQALRFAPSGFARKIDPKKVENLLETSSIKKLPIMVFVGNRGVIQ</sequence>
<proteinExistence type="predicted"/>
<dbReference type="InterPro" id="IPR010413">
    <property type="entry name" value="HutX-like"/>
</dbReference>
<accession>A0A845PTZ4</accession>
<feature type="non-terminal residue" evidence="2">
    <location>
        <position position="259"/>
    </location>
</feature>
<dbReference type="Gene3D" id="3.40.1570.10">
    <property type="entry name" value="HemS/ChuS/ChuX like domains"/>
    <property type="match status" value="2"/>
</dbReference>
<protein>
    <submittedName>
        <fullName evidence="2">Hemin-degrading factor</fullName>
    </submittedName>
</protein>
<dbReference type="AlphaFoldDB" id="A0A845PTZ4"/>
<feature type="domain" description="Haemin-degrading HemS/ChuX" evidence="1">
    <location>
        <begin position="211"/>
        <end position="259"/>
    </location>
</feature>
<reference evidence="2 3" key="1">
    <citation type="submission" date="2019-11" db="EMBL/GenBank/DDBJ databases">
        <title>Characterization of Elizabethkingia argenteiflava sp. nov., isolated from inner surface of Soybean Pods.</title>
        <authorList>
            <person name="Mo S."/>
        </authorList>
    </citation>
    <scope>NUCLEOTIDE SEQUENCE [LARGE SCALE GENOMIC DNA]</scope>
    <source>
        <strain evidence="2 3">YB22</strain>
    </source>
</reference>